<protein>
    <submittedName>
        <fullName evidence="2">Uncharacterized protein</fullName>
    </submittedName>
</protein>
<name>A0AAW1NKC8_POPJA</name>
<reference evidence="2 3" key="1">
    <citation type="journal article" date="2024" name="BMC Genomics">
        <title>De novo assembly and annotation of Popillia japonica's genome with initial clues to its potential as an invasive pest.</title>
        <authorList>
            <person name="Cucini C."/>
            <person name="Boschi S."/>
            <person name="Funari R."/>
            <person name="Cardaioli E."/>
            <person name="Iannotti N."/>
            <person name="Marturano G."/>
            <person name="Paoli F."/>
            <person name="Bruttini M."/>
            <person name="Carapelli A."/>
            <person name="Frati F."/>
            <person name="Nardi F."/>
        </authorList>
    </citation>
    <scope>NUCLEOTIDE SEQUENCE [LARGE SCALE GENOMIC DNA]</scope>
    <source>
        <strain evidence="2">DMR45628</strain>
    </source>
</reference>
<comment type="caution">
    <text evidence="2">The sequence shown here is derived from an EMBL/GenBank/DDBJ whole genome shotgun (WGS) entry which is preliminary data.</text>
</comment>
<evidence type="ECO:0000256" key="1">
    <source>
        <dbReference type="SAM" id="MobiDB-lite"/>
    </source>
</evidence>
<dbReference type="EMBL" id="JASPKY010000002">
    <property type="protein sequence ID" value="KAK9759114.1"/>
    <property type="molecule type" value="Genomic_DNA"/>
</dbReference>
<sequence length="305" mass="33107">MTELPVISKPERPSCCFKSIIDENNIASRFGGLAAIRAEVRRRACTEEVLVKAGKQGWWRGAALVGIGEHFEGATSRGAGLKSRQPPSPQGIKPCQPPSPQGIKPCQPPSPQGIKPCQPPSPQGIKPCQPPSPEGIIPCQPPSPQGIKACQPPSPQAHQGPKPCQPPPHQGPKLCQPPPHQGPKPCQSLSPRGPKPCQPLPSQGTKSCPLLLPPFRAPNRGGERRGSSRDWGAFRRCACRRGWKPETVALLAYGQLDGIDSNSLAHMGKPRKMMAFSRRRKPYLREITVLDRFPTPNSDRYPKPI</sequence>
<accession>A0AAW1NKC8</accession>
<proteinExistence type="predicted"/>
<feature type="compositionally biased region" description="Pro residues" evidence="1">
    <location>
        <begin position="95"/>
        <end position="144"/>
    </location>
</feature>
<feature type="compositionally biased region" description="Pro residues" evidence="1">
    <location>
        <begin position="163"/>
        <end position="182"/>
    </location>
</feature>
<evidence type="ECO:0000313" key="2">
    <source>
        <dbReference type="EMBL" id="KAK9759114.1"/>
    </source>
</evidence>
<evidence type="ECO:0000313" key="3">
    <source>
        <dbReference type="Proteomes" id="UP001458880"/>
    </source>
</evidence>
<dbReference type="PRINTS" id="PR00021">
    <property type="entry name" value="PRORICH"/>
</dbReference>
<organism evidence="2 3">
    <name type="scientific">Popillia japonica</name>
    <name type="common">Japanese beetle</name>
    <dbReference type="NCBI Taxonomy" id="7064"/>
    <lineage>
        <taxon>Eukaryota</taxon>
        <taxon>Metazoa</taxon>
        <taxon>Ecdysozoa</taxon>
        <taxon>Arthropoda</taxon>
        <taxon>Hexapoda</taxon>
        <taxon>Insecta</taxon>
        <taxon>Pterygota</taxon>
        <taxon>Neoptera</taxon>
        <taxon>Endopterygota</taxon>
        <taxon>Coleoptera</taxon>
        <taxon>Polyphaga</taxon>
        <taxon>Scarabaeiformia</taxon>
        <taxon>Scarabaeidae</taxon>
        <taxon>Rutelinae</taxon>
        <taxon>Popillia</taxon>
    </lineage>
</organism>
<dbReference type="Proteomes" id="UP001458880">
    <property type="component" value="Unassembled WGS sequence"/>
</dbReference>
<feature type="region of interest" description="Disordered" evidence="1">
    <location>
        <begin position="75"/>
        <end position="229"/>
    </location>
</feature>
<keyword evidence="3" id="KW-1185">Reference proteome</keyword>
<dbReference type="AlphaFoldDB" id="A0AAW1NKC8"/>
<gene>
    <name evidence="2" type="ORF">QE152_g307</name>
</gene>